<feature type="compositionally biased region" description="Gly residues" evidence="1">
    <location>
        <begin position="495"/>
        <end position="514"/>
    </location>
</feature>
<feature type="compositionally biased region" description="Basic and acidic residues" evidence="1">
    <location>
        <begin position="230"/>
        <end position="239"/>
    </location>
</feature>
<evidence type="ECO:0000256" key="1">
    <source>
        <dbReference type="SAM" id="MobiDB-lite"/>
    </source>
</evidence>
<reference evidence="2" key="1">
    <citation type="submission" date="2021-10" db="EMBL/GenBank/DDBJ databases">
        <title>Tropical sea cucumber genome reveals ecological adaptation and Cuvierian tubules defense mechanism.</title>
        <authorList>
            <person name="Chen T."/>
        </authorList>
    </citation>
    <scope>NUCLEOTIDE SEQUENCE</scope>
    <source>
        <strain evidence="2">Nanhai2018</strain>
        <tissue evidence="2">Muscle</tissue>
    </source>
</reference>
<feature type="region of interest" description="Disordered" evidence="1">
    <location>
        <begin position="476"/>
        <end position="643"/>
    </location>
</feature>
<dbReference type="Proteomes" id="UP001152320">
    <property type="component" value="Chromosome 13"/>
</dbReference>
<dbReference type="AlphaFoldDB" id="A0A9Q1BQ03"/>
<gene>
    <name evidence="2" type="ORF">HOLleu_27179</name>
</gene>
<feature type="compositionally biased region" description="Polar residues" evidence="1">
    <location>
        <begin position="751"/>
        <end position="762"/>
    </location>
</feature>
<comment type="caution">
    <text evidence="2">The sequence shown here is derived from an EMBL/GenBank/DDBJ whole genome shotgun (WGS) entry which is preliminary data.</text>
</comment>
<sequence length="762" mass="83367">MSKKQPEMEKGEEDLGSSTVSGQEDITDVEKAEQSLSVAEGSEGVGSLSAEETGVSGMEESAVQQGEEDQAGEKEGGIGSNEWVAESAERGPDEDTSGMGNEMEDDEEDVYEEVDNDEDEMDELEQTEGRKSPNKIQDLVNKAIESKLTGFQEQMQKMMAVLQTVSHGQAPDEKAESEADIFEIVEEERDEEEEVDHIDEEEMRMAFGQQEEEDRGGEDSKPSETSSKSDAGKKLSKDEYKAVNEEKMAEREKMLGKVCSMLDMEPIVEVQERQRQNQAGVEVKYTVLPVNSVIKDTWNKPWTGASSQIKPDLIKRYRWPQEDMEKYGRTMKIEPDAERLVRLVTGRKKGRALTEDVLKVFSTTKTADSFVRFQQKIISYAAYFLEALGKNIRGEKEAESDDVEEVFSNLQQCLVDLCDVSVLTNSLLIRNQRRIYLNSMKIGHQEVKNELLNLPITTKMLFGDSLTEVIRKYGLDPPKMNLGQNEGGSRRADGRQGGNVGGIRNAGGGGGGGGGRRRGGQNVVRARKGGEMRAGGNRPLGRPGASPGRMGPPPGRMGASPGRGSSRGSGGFFEGRRDDRDRIRGVNTVSGMGRRNEGQDRQQGRGGKKRPSGGNKNNSSKRRKGSDSKPMGTSWQPSGSFGGGYMPLSRDLYPMGPGGMEPPSKMDYGRLLEEKARLAASKEHGGGFGSSFDTGSRSTMYPPSSLGGGYYRLGDASSQYRGFMSFSDSEGPLLPKGPSGGFGPSKQFSSYSSYANDDLNQY</sequence>
<keyword evidence="3" id="KW-1185">Reference proteome</keyword>
<feature type="compositionally biased region" description="Acidic residues" evidence="1">
    <location>
        <begin position="94"/>
        <end position="126"/>
    </location>
</feature>
<proteinExistence type="predicted"/>
<feature type="compositionally biased region" description="Basic and acidic residues" evidence="1">
    <location>
        <begin position="594"/>
        <end position="603"/>
    </location>
</feature>
<dbReference type="EMBL" id="JAIZAY010000013">
    <property type="protein sequence ID" value="KAJ8030697.1"/>
    <property type="molecule type" value="Genomic_DNA"/>
</dbReference>
<evidence type="ECO:0000313" key="3">
    <source>
        <dbReference type="Proteomes" id="UP001152320"/>
    </source>
</evidence>
<protein>
    <submittedName>
        <fullName evidence="2">Midasin</fullName>
    </submittedName>
</protein>
<feature type="region of interest" description="Disordered" evidence="1">
    <location>
        <begin position="727"/>
        <end position="762"/>
    </location>
</feature>
<feature type="compositionally biased region" description="Basic and acidic residues" evidence="1">
    <location>
        <begin position="574"/>
        <end position="584"/>
    </location>
</feature>
<feature type="region of interest" description="Disordered" evidence="1">
    <location>
        <begin position="209"/>
        <end position="239"/>
    </location>
</feature>
<feature type="region of interest" description="Disordered" evidence="1">
    <location>
        <begin position="1"/>
        <end position="138"/>
    </location>
</feature>
<evidence type="ECO:0000313" key="2">
    <source>
        <dbReference type="EMBL" id="KAJ8030697.1"/>
    </source>
</evidence>
<accession>A0A9Q1BQ03</accession>
<name>A0A9Q1BQ03_HOLLE</name>
<organism evidence="2 3">
    <name type="scientific">Holothuria leucospilota</name>
    <name type="common">Black long sea cucumber</name>
    <name type="synonym">Mertensiothuria leucospilota</name>
    <dbReference type="NCBI Taxonomy" id="206669"/>
    <lineage>
        <taxon>Eukaryota</taxon>
        <taxon>Metazoa</taxon>
        <taxon>Echinodermata</taxon>
        <taxon>Eleutherozoa</taxon>
        <taxon>Echinozoa</taxon>
        <taxon>Holothuroidea</taxon>
        <taxon>Aspidochirotacea</taxon>
        <taxon>Aspidochirotida</taxon>
        <taxon>Holothuriidae</taxon>
        <taxon>Holothuria</taxon>
    </lineage>
</organism>